<name>A0ACC2CNW0_DIPCM</name>
<keyword evidence="2" id="KW-1185">Reference proteome</keyword>
<evidence type="ECO:0000313" key="2">
    <source>
        <dbReference type="Proteomes" id="UP001162992"/>
    </source>
</evidence>
<reference evidence="2" key="1">
    <citation type="journal article" date="2024" name="Proc. Natl. Acad. Sci. U.S.A.">
        <title>Extraordinary preservation of gene collinearity over three hundred million years revealed in homosporous lycophytes.</title>
        <authorList>
            <person name="Li C."/>
            <person name="Wickell D."/>
            <person name="Kuo L.Y."/>
            <person name="Chen X."/>
            <person name="Nie B."/>
            <person name="Liao X."/>
            <person name="Peng D."/>
            <person name="Ji J."/>
            <person name="Jenkins J."/>
            <person name="Williams M."/>
            <person name="Shu S."/>
            <person name="Plott C."/>
            <person name="Barry K."/>
            <person name="Rajasekar S."/>
            <person name="Grimwood J."/>
            <person name="Han X."/>
            <person name="Sun S."/>
            <person name="Hou Z."/>
            <person name="He W."/>
            <person name="Dai G."/>
            <person name="Sun C."/>
            <person name="Schmutz J."/>
            <person name="Leebens-Mack J.H."/>
            <person name="Li F.W."/>
            <person name="Wang L."/>
        </authorList>
    </citation>
    <scope>NUCLEOTIDE SEQUENCE [LARGE SCALE GENOMIC DNA]</scope>
    <source>
        <strain evidence="2">cv. PW_Plant_1</strain>
    </source>
</reference>
<organism evidence="1 2">
    <name type="scientific">Diphasiastrum complanatum</name>
    <name type="common">Issler's clubmoss</name>
    <name type="synonym">Lycopodium complanatum</name>
    <dbReference type="NCBI Taxonomy" id="34168"/>
    <lineage>
        <taxon>Eukaryota</taxon>
        <taxon>Viridiplantae</taxon>
        <taxon>Streptophyta</taxon>
        <taxon>Embryophyta</taxon>
        <taxon>Tracheophyta</taxon>
        <taxon>Lycopodiopsida</taxon>
        <taxon>Lycopodiales</taxon>
        <taxon>Lycopodiaceae</taxon>
        <taxon>Lycopodioideae</taxon>
        <taxon>Diphasiastrum</taxon>
    </lineage>
</organism>
<gene>
    <name evidence="1" type="ORF">O6H91_09G044000</name>
</gene>
<evidence type="ECO:0000313" key="1">
    <source>
        <dbReference type="EMBL" id="KAJ7543579.1"/>
    </source>
</evidence>
<dbReference type="Proteomes" id="UP001162992">
    <property type="component" value="Chromosome 9"/>
</dbReference>
<protein>
    <submittedName>
        <fullName evidence="1">Uncharacterized protein</fullName>
    </submittedName>
</protein>
<proteinExistence type="predicted"/>
<sequence>MSDTKRSKSCNHFTILTIFWTKKSAQNRQMANSYVTMPQSPTDQGSVDYSATTSQNSKTKIWLQIEEIEVHLRFRPHHHSSLSKFIVHQKSSSSCKARESRASSIINHTQDSYANMPTKFLQLPATCGSQLLLSRAYFKLKAKEGIQTKETTVDHT</sequence>
<accession>A0ACC2CNW0</accession>
<comment type="caution">
    <text evidence="1">The sequence shown here is derived from an EMBL/GenBank/DDBJ whole genome shotgun (WGS) entry which is preliminary data.</text>
</comment>
<dbReference type="EMBL" id="CM055100">
    <property type="protein sequence ID" value="KAJ7543579.1"/>
    <property type="molecule type" value="Genomic_DNA"/>
</dbReference>